<dbReference type="GO" id="GO:0043130">
    <property type="term" value="F:ubiquitin binding"/>
    <property type="evidence" value="ECO:0007669"/>
    <property type="project" value="TreeGrafter"/>
</dbReference>
<dbReference type="EMBL" id="SSOP01000006">
    <property type="protein sequence ID" value="KAB5595820.1"/>
    <property type="molecule type" value="Genomic_DNA"/>
</dbReference>
<gene>
    <name evidence="8" type="ORF">CTheo_833</name>
</gene>
<feature type="compositionally biased region" description="Low complexity" evidence="7">
    <location>
        <begin position="1"/>
        <end position="24"/>
    </location>
</feature>
<dbReference type="PANTHER" id="PTHR12931:SF15">
    <property type="entry name" value="UBIQUITIN THIOESTERASE OTUBAIN-LIKE"/>
    <property type="match status" value="1"/>
</dbReference>
<feature type="compositionally biased region" description="Polar residues" evidence="7">
    <location>
        <begin position="345"/>
        <end position="354"/>
    </location>
</feature>
<evidence type="ECO:0000256" key="3">
    <source>
        <dbReference type="ARBA" id="ARBA00022670"/>
    </source>
</evidence>
<dbReference type="Pfam" id="PF10275">
    <property type="entry name" value="Peptidase_C65"/>
    <property type="match status" value="1"/>
</dbReference>
<reference evidence="8 9" key="1">
    <citation type="journal article" date="2019" name="Fungal Biol. Biotechnol.">
        <title>Draft genome sequence of fastidious pathogen Ceratobasidium theobromae, which causes vascular-streak dieback in Theobroma cacao.</title>
        <authorList>
            <person name="Ali S.S."/>
            <person name="Asman A."/>
            <person name="Shao J."/>
            <person name="Firmansyah A.P."/>
            <person name="Susilo A.W."/>
            <person name="Rosmana A."/>
            <person name="McMahon P."/>
            <person name="Junaid M."/>
            <person name="Guest D."/>
            <person name="Kheng T.Y."/>
            <person name="Meinhardt L.W."/>
            <person name="Bailey B.A."/>
        </authorList>
    </citation>
    <scope>NUCLEOTIDE SEQUENCE [LARGE SCALE GENOMIC DNA]</scope>
    <source>
        <strain evidence="8 9">CT2</strain>
    </source>
</reference>
<dbReference type="GO" id="GO:0005634">
    <property type="term" value="C:nucleus"/>
    <property type="evidence" value="ECO:0007669"/>
    <property type="project" value="TreeGrafter"/>
</dbReference>
<evidence type="ECO:0000313" key="9">
    <source>
        <dbReference type="Proteomes" id="UP000383932"/>
    </source>
</evidence>
<feature type="compositionally biased region" description="Pro residues" evidence="7">
    <location>
        <begin position="276"/>
        <end position="306"/>
    </location>
</feature>
<feature type="region of interest" description="Disordered" evidence="7">
    <location>
        <begin position="452"/>
        <end position="475"/>
    </location>
</feature>
<evidence type="ECO:0000256" key="7">
    <source>
        <dbReference type="SAM" id="MobiDB-lite"/>
    </source>
</evidence>
<sequence length="734" mass="81352">MPHATPVSPSSPSVSSPTIMSSDSGWSIISAREQEKDAARQKQAMLYEQAQASSSVANLTTRRRLGTSRTHVQMEDPQHHLPPPPPPTIPNGFHPKRAPSKEFPRTSEDKQEHEPPKGTSFKRKLKTSLLGGKNPFTSLNKAAEKEKEKQEPIVIPPSLSPEPDAVLVPRPVSTPEPPVPPKSPRVIRSPPVTSYPRLYSSQHSQPAQPRRAPSTTPAQSSESILDSAKIERPPSRSRDIPIVEISSGRAGAPHAEREPILGALQQHHVPQNRAIAPPPPQSIPPPPRPLPPQPTPTLPQPAPPSVSRPRQSIDPPAKVVVTSVPQPVRPPPESLHPAAHYRDSPSAQYSSSTPPVVRYKRSSDRTSYGTTATTPSLSSSVRTHASQATSDVPPRDMERITWAAAPAPAPRPAISSHVRAVSADHTNAVENWEQSMNKLSLMSKQDYHVEMPKKKQTSETSPPPLTQPANSMPKKLQRHATTTATTPVVTHYYYDPTPPLISRISRLSDLKEDYRNPGSERSDIMRRKINYLRFELGYTGLRRARGDGNCFYRSFAFAWLEQIYFADDRALAVVNALEHLEVAQNLVDVAIPDNRFSQQMHLFLRDVIRNMEIGTMDQRRLLRIFQDQRDSDDIVAYVRLLASAYIRLTPDMHASVFHPDDPTTVISAPDFCSIYVEQLGQDADEKVDGVAPNSQDLVAHCTRFTPTDAPAVTDPVTLLFRPGHYDILERHVNQ</sequence>
<dbReference type="PANTHER" id="PTHR12931">
    <property type="entry name" value="UBIQUITIN THIOLESTERASE PROTEIN OTUB"/>
    <property type="match status" value="1"/>
</dbReference>
<keyword evidence="5" id="KW-0378">Hydrolase</keyword>
<feature type="compositionally biased region" description="Pro residues" evidence="7">
    <location>
        <begin position="80"/>
        <end position="89"/>
    </location>
</feature>
<comment type="caution">
    <text evidence="8">The sequence shown here is derived from an EMBL/GenBank/DDBJ whole genome shotgun (WGS) entry which is preliminary data.</text>
</comment>
<comment type="catalytic activity">
    <reaction evidence="1">
        <text>Thiol-dependent hydrolysis of ester, thioester, amide, peptide and isopeptide bonds formed by the C-terminal Gly of ubiquitin (a 76-residue protein attached to proteins as an intracellular targeting signal).</text>
        <dbReference type="EC" id="3.4.19.12"/>
    </reaction>
</comment>
<evidence type="ECO:0000256" key="6">
    <source>
        <dbReference type="ARBA" id="ARBA00022807"/>
    </source>
</evidence>
<dbReference type="Proteomes" id="UP000383932">
    <property type="component" value="Unassembled WGS sequence"/>
</dbReference>
<name>A0A5N5QVP0_9AGAM</name>
<keyword evidence="6" id="KW-0788">Thiol protease</keyword>
<feature type="compositionally biased region" description="Polar residues" evidence="7">
    <location>
        <begin position="199"/>
        <end position="224"/>
    </location>
</feature>
<protein>
    <recommendedName>
        <fullName evidence="2">ubiquitinyl hydrolase 1</fullName>
        <ecNumber evidence="2">3.4.19.12</ecNumber>
    </recommendedName>
</protein>
<feature type="region of interest" description="Disordered" evidence="7">
    <location>
        <begin position="1"/>
        <end position="395"/>
    </location>
</feature>
<keyword evidence="9" id="KW-1185">Reference proteome</keyword>
<dbReference type="OrthoDB" id="18915at2759"/>
<evidence type="ECO:0000313" key="8">
    <source>
        <dbReference type="EMBL" id="KAB5595820.1"/>
    </source>
</evidence>
<feature type="compositionally biased region" description="Basic and acidic residues" evidence="7">
    <location>
        <begin position="99"/>
        <end position="116"/>
    </location>
</feature>
<evidence type="ECO:0000256" key="5">
    <source>
        <dbReference type="ARBA" id="ARBA00022801"/>
    </source>
</evidence>
<dbReference type="GO" id="GO:0004843">
    <property type="term" value="F:cysteine-type deubiquitinase activity"/>
    <property type="evidence" value="ECO:0007669"/>
    <property type="project" value="UniProtKB-EC"/>
</dbReference>
<keyword evidence="4" id="KW-0833">Ubl conjugation pathway</keyword>
<accession>A0A5N5QVP0</accession>
<dbReference type="SUPFAM" id="SSF54001">
    <property type="entry name" value="Cysteine proteinases"/>
    <property type="match status" value="1"/>
</dbReference>
<dbReference type="InterPro" id="IPR038765">
    <property type="entry name" value="Papain-like_cys_pep_sf"/>
</dbReference>
<dbReference type="GO" id="GO:0071108">
    <property type="term" value="P:protein K48-linked deubiquitination"/>
    <property type="evidence" value="ECO:0007669"/>
    <property type="project" value="TreeGrafter"/>
</dbReference>
<dbReference type="InterPro" id="IPR042468">
    <property type="entry name" value="Peptidase_C65_otubain_sub1"/>
</dbReference>
<dbReference type="PRINTS" id="PR01217">
    <property type="entry name" value="PRICHEXTENSN"/>
</dbReference>
<organism evidence="8 9">
    <name type="scientific">Ceratobasidium theobromae</name>
    <dbReference type="NCBI Taxonomy" id="1582974"/>
    <lineage>
        <taxon>Eukaryota</taxon>
        <taxon>Fungi</taxon>
        <taxon>Dikarya</taxon>
        <taxon>Basidiomycota</taxon>
        <taxon>Agaricomycotina</taxon>
        <taxon>Agaricomycetes</taxon>
        <taxon>Cantharellales</taxon>
        <taxon>Ceratobasidiaceae</taxon>
        <taxon>Ceratobasidium</taxon>
    </lineage>
</organism>
<dbReference type="Gene3D" id="1.20.1300.20">
    <property type="entry name" value="Peptidase C65 Otubain, subdomain 2"/>
    <property type="match status" value="1"/>
</dbReference>
<evidence type="ECO:0000256" key="4">
    <source>
        <dbReference type="ARBA" id="ARBA00022786"/>
    </source>
</evidence>
<feature type="compositionally biased region" description="Basic and acidic residues" evidence="7">
    <location>
        <begin position="142"/>
        <end position="151"/>
    </location>
</feature>
<feature type="compositionally biased region" description="Pro residues" evidence="7">
    <location>
        <begin position="172"/>
        <end position="183"/>
    </location>
</feature>
<proteinExistence type="predicted"/>
<dbReference type="InterPro" id="IPR042467">
    <property type="entry name" value="Peptidase_C65_otubain_sub2"/>
</dbReference>
<feature type="compositionally biased region" description="Polar residues" evidence="7">
    <location>
        <begin position="365"/>
        <end position="390"/>
    </location>
</feature>
<feature type="compositionally biased region" description="Basic and acidic residues" evidence="7">
    <location>
        <begin position="228"/>
        <end position="241"/>
    </location>
</feature>
<dbReference type="CDD" id="cd22749">
    <property type="entry name" value="Otubain_C65"/>
    <property type="match status" value="1"/>
</dbReference>
<dbReference type="InterPro" id="IPR019400">
    <property type="entry name" value="Peptidase_C65_otubain"/>
</dbReference>
<evidence type="ECO:0000256" key="2">
    <source>
        <dbReference type="ARBA" id="ARBA00012759"/>
    </source>
</evidence>
<dbReference type="GO" id="GO:0006508">
    <property type="term" value="P:proteolysis"/>
    <property type="evidence" value="ECO:0007669"/>
    <property type="project" value="UniProtKB-KW"/>
</dbReference>
<dbReference type="Gene3D" id="3.30.200.60">
    <property type="entry name" value="Peptidase C65 Otubain, subdomain 1"/>
    <property type="match status" value="1"/>
</dbReference>
<dbReference type="AlphaFoldDB" id="A0A5N5QVP0"/>
<evidence type="ECO:0000256" key="1">
    <source>
        <dbReference type="ARBA" id="ARBA00000707"/>
    </source>
</evidence>
<keyword evidence="3" id="KW-0645">Protease</keyword>
<dbReference type="EC" id="3.4.19.12" evidence="2"/>